<reference evidence="1 2" key="1">
    <citation type="submission" date="2018-04" db="EMBL/GenBank/DDBJ databases">
        <authorList>
            <person name="Vogel A."/>
        </authorList>
    </citation>
    <scope>NUCLEOTIDE SEQUENCE [LARGE SCALE GENOMIC DNA]</scope>
</reference>
<keyword evidence="2" id="KW-1185">Reference proteome</keyword>
<name>A0A484LHS3_9ASTE</name>
<evidence type="ECO:0000313" key="1">
    <source>
        <dbReference type="EMBL" id="VFQ76002.1"/>
    </source>
</evidence>
<dbReference type="EMBL" id="OOIL02001464">
    <property type="protein sequence ID" value="VFQ76002.1"/>
    <property type="molecule type" value="Genomic_DNA"/>
</dbReference>
<organism evidence="1 2">
    <name type="scientific">Cuscuta campestris</name>
    <dbReference type="NCBI Taxonomy" id="132261"/>
    <lineage>
        <taxon>Eukaryota</taxon>
        <taxon>Viridiplantae</taxon>
        <taxon>Streptophyta</taxon>
        <taxon>Embryophyta</taxon>
        <taxon>Tracheophyta</taxon>
        <taxon>Spermatophyta</taxon>
        <taxon>Magnoliopsida</taxon>
        <taxon>eudicotyledons</taxon>
        <taxon>Gunneridae</taxon>
        <taxon>Pentapetalae</taxon>
        <taxon>asterids</taxon>
        <taxon>lamiids</taxon>
        <taxon>Solanales</taxon>
        <taxon>Convolvulaceae</taxon>
        <taxon>Cuscuteae</taxon>
        <taxon>Cuscuta</taxon>
        <taxon>Cuscuta subgen. Grammica</taxon>
        <taxon>Cuscuta sect. Cleistogrammica</taxon>
    </lineage>
</organism>
<evidence type="ECO:0000313" key="2">
    <source>
        <dbReference type="Proteomes" id="UP000595140"/>
    </source>
</evidence>
<dbReference type="AlphaFoldDB" id="A0A484LHS3"/>
<proteinExistence type="predicted"/>
<protein>
    <submittedName>
        <fullName evidence="1">Uncharacterized protein</fullName>
    </submittedName>
</protein>
<accession>A0A484LHS3</accession>
<gene>
    <name evidence="1" type="ORF">CCAM_LOCUS17778</name>
</gene>
<dbReference type="Proteomes" id="UP000595140">
    <property type="component" value="Unassembled WGS sequence"/>
</dbReference>
<sequence>MNDLRSPACQRQIWLDSRRESQSTQPQRVRSYSHRFPLDDGLWKKLKSLGPRRSTVGQRSTAGRRSGYYLPELERCWSAGITNGRSGSRRKMR</sequence>